<dbReference type="AlphaFoldDB" id="A0A419V7T3"/>
<dbReference type="GO" id="GO:0003700">
    <property type="term" value="F:DNA-binding transcription factor activity"/>
    <property type="evidence" value="ECO:0007669"/>
    <property type="project" value="InterPro"/>
</dbReference>
<dbReference type="PANTHER" id="PTHR43537">
    <property type="entry name" value="TRANSCRIPTIONAL REGULATOR, GNTR FAMILY"/>
    <property type="match status" value="1"/>
</dbReference>
<dbReference type="RefSeq" id="WP_120191431.1">
    <property type="nucleotide sequence ID" value="NZ_RAPK01000006.1"/>
</dbReference>
<dbReference type="PANTHER" id="PTHR43537:SF24">
    <property type="entry name" value="GLUCONATE OPERON TRANSCRIPTIONAL REPRESSOR"/>
    <property type="match status" value="1"/>
</dbReference>
<feature type="domain" description="HTH gntR-type" evidence="4">
    <location>
        <begin position="13"/>
        <end position="80"/>
    </location>
</feature>
<dbReference type="CDD" id="cd07377">
    <property type="entry name" value="WHTH_GntR"/>
    <property type="match status" value="1"/>
</dbReference>
<name>A0A419V7T3_9BACL</name>
<dbReference type="PROSITE" id="PS50949">
    <property type="entry name" value="HTH_GNTR"/>
    <property type="match status" value="1"/>
</dbReference>
<dbReference type="PRINTS" id="PR00035">
    <property type="entry name" value="HTHGNTR"/>
</dbReference>
<dbReference type="InterPro" id="IPR008920">
    <property type="entry name" value="TF_FadR/GntR_C"/>
</dbReference>
<evidence type="ECO:0000313" key="6">
    <source>
        <dbReference type="Proteomes" id="UP000285120"/>
    </source>
</evidence>
<dbReference type="Gene3D" id="1.10.10.10">
    <property type="entry name" value="Winged helix-like DNA-binding domain superfamily/Winged helix DNA-binding domain"/>
    <property type="match status" value="1"/>
</dbReference>
<organism evidence="5 6">
    <name type="scientific">Sinobaca qinghaiensis</name>
    <dbReference type="NCBI Taxonomy" id="342944"/>
    <lineage>
        <taxon>Bacteria</taxon>
        <taxon>Bacillati</taxon>
        <taxon>Bacillota</taxon>
        <taxon>Bacilli</taxon>
        <taxon>Bacillales</taxon>
        <taxon>Sporolactobacillaceae</taxon>
        <taxon>Sinobaca</taxon>
    </lineage>
</organism>
<dbReference type="Pfam" id="PF07729">
    <property type="entry name" value="FCD"/>
    <property type="match status" value="1"/>
</dbReference>
<accession>A0A419V7T3</accession>
<reference evidence="5 6" key="1">
    <citation type="submission" date="2018-09" db="EMBL/GenBank/DDBJ databases">
        <title>Genomic Encyclopedia of Archaeal and Bacterial Type Strains, Phase II (KMG-II): from individual species to whole genera.</title>
        <authorList>
            <person name="Goeker M."/>
        </authorList>
    </citation>
    <scope>NUCLEOTIDE SEQUENCE [LARGE SCALE GENOMIC DNA]</scope>
    <source>
        <strain evidence="5 6">DSM 17008</strain>
    </source>
</reference>
<dbReference type="OrthoDB" id="9781630at2"/>
<dbReference type="InterPro" id="IPR036388">
    <property type="entry name" value="WH-like_DNA-bd_sf"/>
</dbReference>
<dbReference type="SUPFAM" id="SSF48008">
    <property type="entry name" value="GntR ligand-binding domain-like"/>
    <property type="match status" value="1"/>
</dbReference>
<evidence type="ECO:0000256" key="3">
    <source>
        <dbReference type="ARBA" id="ARBA00023163"/>
    </source>
</evidence>
<dbReference type="SUPFAM" id="SSF46785">
    <property type="entry name" value="Winged helix' DNA-binding domain"/>
    <property type="match status" value="1"/>
</dbReference>
<dbReference type="InterPro" id="IPR011711">
    <property type="entry name" value="GntR_C"/>
</dbReference>
<dbReference type="InterPro" id="IPR036390">
    <property type="entry name" value="WH_DNA-bd_sf"/>
</dbReference>
<proteinExistence type="predicted"/>
<comment type="caution">
    <text evidence="5">The sequence shown here is derived from an EMBL/GenBank/DDBJ whole genome shotgun (WGS) entry which is preliminary data.</text>
</comment>
<evidence type="ECO:0000259" key="4">
    <source>
        <dbReference type="PROSITE" id="PS50949"/>
    </source>
</evidence>
<dbReference type="Pfam" id="PF00392">
    <property type="entry name" value="GntR"/>
    <property type="match status" value="1"/>
</dbReference>
<evidence type="ECO:0000256" key="2">
    <source>
        <dbReference type="ARBA" id="ARBA00023125"/>
    </source>
</evidence>
<evidence type="ECO:0000256" key="1">
    <source>
        <dbReference type="ARBA" id="ARBA00023015"/>
    </source>
</evidence>
<keyword evidence="2 5" id="KW-0238">DNA-binding</keyword>
<dbReference type="Proteomes" id="UP000285120">
    <property type="component" value="Unassembled WGS sequence"/>
</dbReference>
<dbReference type="SMART" id="SM00895">
    <property type="entry name" value="FCD"/>
    <property type="match status" value="1"/>
</dbReference>
<protein>
    <submittedName>
        <fullName evidence="5">DNA-binding GntR family transcriptional regulator</fullName>
    </submittedName>
</protein>
<dbReference type="GO" id="GO:0003677">
    <property type="term" value="F:DNA binding"/>
    <property type="evidence" value="ECO:0007669"/>
    <property type="project" value="UniProtKB-KW"/>
</dbReference>
<evidence type="ECO:0000313" key="5">
    <source>
        <dbReference type="EMBL" id="RKD76008.1"/>
    </source>
</evidence>
<sequence length="218" mass="24964">MPIPSDLPIPERKSAKDRAYLQIQKWIIDGTLQPEEKINDSELAEALGVSRTPIREALQLLNEDGFVAMKPGVVTQVTQVKPEDAVLIFPPLAALQALAAEIAAKNMEEPMIEELRNVNEQFTEAIQDGDYRAALKWDEKFHDIIVDSIRNPYISKTTLSLQSHVRRLFYHDSIILTEESIEEHDQIIYAMEKRDPETAAEVTRTNFFRPIDHDYPLR</sequence>
<dbReference type="SMART" id="SM00345">
    <property type="entry name" value="HTH_GNTR"/>
    <property type="match status" value="1"/>
</dbReference>
<keyword evidence="3" id="KW-0804">Transcription</keyword>
<dbReference type="EMBL" id="RAPK01000006">
    <property type="protein sequence ID" value="RKD76008.1"/>
    <property type="molecule type" value="Genomic_DNA"/>
</dbReference>
<dbReference type="InterPro" id="IPR000524">
    <property type="entry name" value="Tscrpt_reg_HTH_GntR"/>
</dbReference>
<gene>
    <name evidence="5" type="ORF">ATL39_0220</name>
</gene>
<keyword evidence="1" id="KW-0805">Transcription regulation</keyword>
<keyword evidence="6" id="KW-1185">Reference proteome</keyword>
<dbReference type="Gene3D" id="1.20.120.530">
    <property type="entry name" value="GntR ligand-binding domain-like"/>
    <property type="match status" value="1"/>
</dbReference>